<evidence type="ECO:0000259" key="21">
    <source>
        <dbReference type="PROSITE" id="PS51473"/>
    </source>
</evidence>
<feature type="domain" description="Gnk2-homologous" evidence="21">
    <location>
        <begin position="140"/>
        <end position="247"/>
    </location>
</feature>
<protein>
    <recommendedName>
        <fullName evidence="2">non-specific serine/threonine protein kinase</fullName>
        <ecNumber evidence="2">2.7.11.1</ecNumber>
    </recommendedName>
</protein>
<dbReference type="PANTHER" id="PTHR27002">
    <property type="entry name" value="RECEPTOR-LIKE SERINE/THREONINE-PROTEIN KINASE SD1-8"/>
    <property type="match status" value="1"/>
</dbReference>
<organism evidence="22 23">
    <name type="scientific">Rosa chinensis</name>
    <name type="common">China rose</name>
    <dbReference type="NCBI Taxonomy" id="74649"/>
    <lineage>
        <taxon>Eukaryota</taxon>
        <taxon>Viridiplantae</taxon>
        <taxon>Streptophyta</taxon>
        <taxon>Embryophyta</taxon>
        <taxon>Tracheophyta</taxon>
        <taxon>Spermatophyta</taxon>
        <taxon>Magnoliopsida</taxon>
        <taxon>eudicotyledons</taxon>
        <taxon>Gunneridae</taxon>
        <taxon>Pentapetalae</taxon>
        <taxon>rosids</taxon>
        <taxon>fabids</taxon>
        <taxon>Rosales</taxon>
        <taxon>Rosaceae</taxon>
        <taxon>Rosoideae</taxon>
        <taxon>Rosoideae incertae sedis</taxon>
        <taxon>Rosa</taxon>
    </lineage>
</organism>
<evidence type="ECO:0000313" key="22">
    <source>
        <dbReference type="EMBL" id="PRQ28543.1"/>
    </source>
</evidence>
<dbReference type="InterPro" id="IPR008271">
    <property type="entry name" value="Ser/Thr_kinase_AS"/>
</dbReference>
<proteinExistence type="predicted"/>
<dbReference type="CDD" id="cd14066">
    <property type="entry name" value="STKc_IRAK"/>
    <property type="match status" value="1"/>
</dbReference>
<dbReference type="AlphaFoldDB" id="A0A2P6Q2Y2"/>
<evidence type="ECO:0000256" key="11">
    <source>
        <dbReference type="ARBA" id="ARBA00022989"/>
    </source>
</evidence>
<name>A0A2P6Q2Y2_ROSCH</name>
<evidence type="ECO:0000256" key="4">
    <source>
        <dbReference type="ARBA" id="ARBA00022679"/>
    </source>
</evidence>
<keyword evidence="5 19" id="KW-0812">Transmembrane</keyword>
<dbReference type="PROSITE" id="PS00107">
    <property type="entry name" value="PROTEIN_KINASE_ATP"/>
    <property type="match status" value="1"/>
</dbReference>
<evidence type="ECO:0000256" key="9">
    <source>
        <dbReference type="ARBA" id="ARBA00022777"/>
    </source>
</evidence>
<keyword evidence="10 18" id="KW-0067">ATP-binding</keyword>
<feature type="domain" description="Protein kinase" evidence="20">
    <location>
        <begin position="326"/>
        <end position="602"/>
    </location>
</feature>
<dbReference type="Gene3D" id="3.30.430.20">
    <property type="entry name" value="Gnk2 domain, C-X8-C-X2-C motif"/>
    <property type="match status" value="2"/>
</dbReference>
<dbReference type="Gramene" id="PRQ28543">
    <property type="protein sequence ID" value="PRQ28543"/>
    <property type="gene ID" value="RchiOBHm_Chr5g0004151"/>
</dbReference>
<gene>
    <name evidence="22" type="ORF">RchiOBHm_Chr5g0004151</name>
</gene>
<dbReference type="Pfam" id="PF01657">
    <property type="entry name" value="Stress-antifung"/>
    <property type="match status" value="2"/>
</dbReference>
<dbReference type="InterPro" id="IPR002902">
    <property type="entry name" value="GNK2"/>
</dbReference>
<keyword evidence="7" id="KW-0677">Repeat</keyword>
<evidence type="ECO:0000256" key="6">
    <source>
        <dbReference type="ARBA" id="ARBA00022729"/>
    </source>
</evidence>
<keyword evidence="4 22" id="KW-0808">Transferase</keyword>
<feature type="binding site" evidence="18">
    <location>
        <position position="354"/>
    </location>
    <ligand>
        <name>ATP</name>
        <dbReference type="ChEBI" id="CHEBI:30616"/>
    </ligand>
</feature>
<keyword evidence="15" id="KW-0325">Glycoprotein</keyword>
<evidence type="ECO:0000259" key="20">
    <source>
        <dbReference type="PROSITE" id="PS50011"/>
    </source>
</evidence>
<evidence type="ECO:0000256" key="14">
    <source>
        <dbReference type="ARBA" id="ARBA00023170"/>
    </source>
</evidence>
<dbReference type="SUPFAM" id="SSF56112">
    <property type="entry name" value="Protein kinase-like (PK-like)"/>
    <property type="match status" value="1"/>
</dbReference>
<evidence type="ECO:0000256" key="18">
    <source>
        <dbReference type="PROSITE-ProRule" id="PRU10141"/>
    </source>
</evidence>
<keyword evidence="23" id="KW-1185">Reference proteome</keyword>
<keyword evidence="12 19" id="KW-0472">Membrane</keyword>
<dbReference type="PROSITE" id="PS00108">
    <property type="entry name" value="PROTEIN_KINASE_ST"/>
    <property type="match status" value="1"/>
</dbReference>
<dbReference type="GO" id="GO:0004674">
    <property type="term" value="F:protein serine/threonine kinase activity"/>
    <property type="evidence" value="ECO:0007669"/>
    <property type="project" value="UniProtKB-KW"/>
</dbReference>
<keyword evidence="8 18" id="KW-0547">Nucleotide-binding</keyword>
<evidence type="ECO:0000256" key="2">
    <source>
        <dbReference type="ARBA" id="ARBA00012513"/>
    </source>
</evidence>
<dbReference type="EMBL" id="PDCK01000043">
    <property type="protein sequence ID" value="PRQ28543.1"/>
    <property type="molecule type" value="Genomic_DNA"/>
</dbReference>
<evidence type="ECO:0000256" key="1">
    <source>
        <dbReference type="ARBA" id="ARBA00004167"/>
    </source>
</evidence>
<dbReference type="FunFam" id="3.30.200.20:FF:000195">
    <property type="entry name" value="G-type lectin S-receptor-like serine/threonine-protein kinase"/>
    <property type="match status" value="1"/>
</dbReference>
<dbReference type="PROSITE" id="PS51473">
    <property type="entry name" value="GNK2"/>
    <property type="match status" value="2"/>
</dbReference>
<dbReference type="PANTHER" id="PTHR27002:SF123">
    <property type="entry name" value="CYSTEINE-RICH RECEPTOR-LIKE PROTEIN KINASE 45"/>
    <property type="match status" value="1"/>
</dbReference>
<dbReference type="GO" id="GO:0005524">
    <property type="term" value="F:ATP binding"/>
    <property type="evidence" value="ECO:0007669"/>
    <property type="project" value="UniProtKB-UniRule"/>
</dbReference>
<comment type="catalytic activity">
    <reaction evidence="16">
        <text>L-threonyl-[protein] + ATP = O-phospho-L-threonyl-[protein] + ADP + H(+)</text>
        <dbReference type="Rhea" id="RHEA:46608"/>
        <dbReference type="Rhea" id="RHEA-COMP:11060"/>
        <dbReference type="Rhea" id="RHEA-COMP:11605"/>
        <dbReference type="ChEBI" id="CHEBI:15378"/>
        <dbReference type="ChEBI" id="CHEBI:30013"/>
        <dbReference type="ChEBI" id="CHEBI:30616"/>
        <dbReference type="ChEBI" id="CHEBI:61977"/>
        <dbReference type="ChEBI" id="CHEBI:456216"/>
        <dbReference type="EC" id="2.7.11.1"/>
    </reaction>
</comment>
<dbReference type="Pfam" id="PF07714">
    <property type="entry name" value="PK_Tyr_Ser-Thr"/>
    <property type="match status" value="1"/>
</dbReference>
<keyword evidence="14" id="KW-0675">Receptor</keyword>
<evidence type="ECO:0000256" key="17">
    <source>
        <dbReference type="ARBA" id="ARBA00048679"/>
    </source>
</evidence>
<dbReference type="InterPro" id="IPR017441">
    <property type="entry name" value="Protein_kinase_ATP_BS"/>
</dbReference>
<dbReference type="PROSITE" id="PS50011">
    <property type="entry name" value="PROTEIN_KINASE_DOM"/>
    <property type="match status" value="1"/>
</dbReference>
<keyword evidence="11 19" id="KW-1133">Transmembrane helix</keyword>
<evidence type="ECO:0000256" key="3">
    <source>
        <dbReference type="ARBA" id="ARBA00022527"/>
    </source>
</evidence>
<keyword evidence="13" id="KW-1015">Disulfide bond</keyword>
<feature type="domain" description="Gnk2-homologous" evidence="21">
    <location>
        <begin position="30"/>
        <end position="132"/>
    </location>
</feature>
<feature type="transmembrane region" description="Helical" evidence="19">
    <location>
        <begin position="244"/>
        <end position="265"/>
    </location>
</feature>
<evidence type="ECO:0000256" key="5">
    <source>
        <dbReference type="ARBA" id="ARBA00022692"/>
    </source>
</evidence>
<evidence type="ECO:0000256" key="13">
    <source>
        <dbReference type="ARBA" id="ARBA00023157"/>
    </source>
</evidence>
<dbReference type="FunFam" id="1.10.510.10:FF:001697">
    <property type="entry name" value="Uncharacterized protein"/>
    <property type="match status" value="1"/>
</dbReference>
<dbReference type="InterPro" id="IPR001245">
    <property type="entry name" value="Ser-Thr/Tyr_kinase_cat_dom"/>
</dbReference>
<dbReference type="GO" id="GO:0005886">
    <property type="term" value="C:plasma membrane"/>
    <property type="evidence" value="ECO:0007669"/>
    <property type="project" value="TreeGrafter"/>
</dbReference>
<dbReference type="FunFam" id="3.30.430.20:FF:000003">
    <property type="entry name" value="Cysteine-rich RLK (RECEPTOR-like protein kinase) 10"/>
    <property type="match status" value="1"/>
</dbReference>
<dbReference type="Gene3D" id="3.30.200.20">
    <property type="entry name" value="Phosphorylase Kinase, domain 1"/>
    <property type="match status" value="1"/>
</dbReference>
<sequence>MLLIFIIKFEWHLSDQPGMCTEASVSGADPLDTFCSPDASIYTPSSQFESNLKQLLESLSCNTSISGGFYNDTIGTGHDRVYGQTLCRGDVNSTVCQKCVSDASREIFNNCNSTDALIWYELCQVRYSYQMFFSSMSYTGKYPAQNDQEESVSDSNYFGDVLMYLMKNLSGESVFTPPKKMFATGEIELSGNRIIYGLEQCTRDISESDCKNCLVSALGDLSSCCSSRQGGTVVSRNCNVRKTWKVVVTCASAILFAVLVVLCAVHFRRQKRLKNVNDEEIRSEHVLLHDLASPTEVTITEEGVLVTSEELPFVDVATIKIATDDFSDSNKLGQGGFGTVYKGVLPDGIEVAVKRLSRKSWQGLEEFKNEVILIAKLQHRNLVRLLACGFEGEEKLLLYEYMPNKSLDTFIFDSQKRAELCWETYYNIIKGIARGLLYLHEDSRLRIIHRDLKPSNVLLDHEMVAKISDFGMARIFCENQNTANTKRVVGTYGYMAPEYAMEGLFSVKSDVFSFGVIMLEIISGKKNSGFYLTEHAKTLVAYAWNLWKDGKEVEFVDPCLMESSKTKEILRCMHIGLLCVQEDPEERPTMSNVVVLLESDSIELAEPKKPAIFAASRIAPIDESTSSPTPNGLTLSIILPR</sequence>
<dbReference type="Gene3D" id="1.10.510.10">
    <property type="entry name" value="Transferase(Phosphotransferase) domain 1"/>
    <property type="match status" value="1"/>
</dbReference>
<dbReference type="InterPro" id="IPR000719">
    <property type="entry name" value="Prot_kinase_dom"/>
</dbReference>
<keyword evidence="3" id="KW-0723">Serine/threonine-protein kinase</keyword>
<comment type="subcellular location">
    <subcellularLocation>
        <location evidence="1">Membrane</location>
        <topology evidence="1">Single-pass membrane protein</topology>
    </subcellularLocation>
</comment>
<dbReference type="EC" id="2.7.11.1" evidence="2"/>
<evidence type="ECO:0000256" key="7">
    <source>
        <dbReference type="ARBA" id="ARBA00022737"/>
    </source>
</evidence>
<keyword evidence="9" id="KW-0418">Kinase</keyword>
<dbReference type="Proteomes" id="UP000238479">
    <property type="component" value="Chromosome 5"/>
</dbReference>
<comment type="catalytic activity">
    <reaction evidence="17">
        <text>L-seryl-[protein] + ATP = O-phospho-L-seryl-[protein] + ADP + H(+)</text>
        <dbReference type="Rhea" id="RHEA:17989"/>
        <dbReference type="Rhea" id="RHEA-COMP:9863"/>
        <dbReference type="Rhea" id="RHEA-COMP:11604"/>
        <dbReference type="ChEBI" id="CHEBI:15378"/>
        <dbReference type="ChEBI" id="CHEBI:29999"/>
        <dbReference type="ChEBI" id="CHEBI:30616"/>
        <dbReference type="ChEBI" id="CHEBI:83421"/>
        <dbReference type="ChEBI" id="CHEBI:456216"/>
        <dbReference type="EC" id="2.7.11.1"/>
    </reaction>
</comment>
<evidence type="ECO:0000256" key="16">
    <source>
        <dbReference type="ARBA" id="ARBA00047899"/>
    </source>
</evidence>
<evidence type="ECO:0000256" key="8">
    <source>
        <dbReference type="ARBA" id="ARBA00022741"/>
    </source>
</evidence>
<evidence type="ECO:0000256" key="15">
    <source>
        <dbReference type="ARBA" id="ARBA00023180"/>
    </source>
</evidence>
<dbReference type="OMA" id="RSECKNC"/>
<evidence type="ECO:0000256" key="12">
    <source>
        <dbReference type="ARBA" id="ARBA00023136"/>
    </source>
</evidence>
<evidence type="ECO:0000256" key="19">
    <source>
        <dbReference type="SAM" id="Phobius"/>
    </source>
</evidence>
<accession>A0A2P6Q2Y2</accession>
<dbReference type="InterPro" id="IPR038408">
    <property type="entry name" value="GNK2_sf"/>
</dbReference>
<evidence type="ECO:0000313" key="23">
    <source>
        <dbReference type="Proteomes" id="UP000238479"/>
    </source>
</evidence>
<dbReference type="CDD" id="cd23509">
    <property type="entry name" value="Gnk2-like"/>
    <property type="match status" value="2"/>
</dbReference>
<reference evidence="22 23" key="1">
    <citation type="journal article" date="2018" name="Nat. Genet.">
        <title>The Rosa genome provides new insights in the design of modern roses.</title>
        <authorList>
            <person name="Bendahmane M."/>
        </authorList>
    </citation>
    <scope>NUCLEOTIDE SEQUENCE [LARGE SCALE GENOMIC DNA]</scope>
    <source>
        <strain evidence="23">cv. Old Blush</strain>
    </source>
</reference>
<dbReference type="SMART" id="SM00220">
    <property type="entry name" value="S_TKc"/>
    <property type="match status" value="1"/>
</dbReference>
<keyword evidence="6" id="KW-0732">Signal</keyword>
<dbReference type="InterPro" id="IPR011009">
    <property type="entry name" value="Kinase-like_dom_sf"/>
</dbReference>
<evidence type="ECO:0000256" key="10">
    <source>
        <dbReference type="ARBA" id="ARBA00022840"/>
    </source>
</evidence>
<comment type="caution">
    <text evidence="22">The sequence shown here is derived from an EMBL/GenBank/DDBJ whole genome shotgun (WGS) entry which is preliminary data.</text>
</comment>